<dbReference type="InterPro" id="IPR018201">
    <property type="entry name" value="Ketoacyl_synth_AS"/>
</dbReference>
<organism evidence="5 6">
    <name type="scientific">Brachyspira suanatina</name>
    <dbReference type="NCBI Taxonomy" id="381802"/>
    <lineage>
        <taxon>Bacteria</taxon>
        <taxon>Pseudomonadati</taxon>
        <taxon>Spirochaetota</taxon>
        <taxon>Spirochaetia</taxon>
        <taxon>Brachyspirales</taxon>
        <taxon>Brachyspiraceae</taxon>
        <taxon>Brachyspira</taxon>
    </lineage>
</organism>
<dbReference type="GO" id="GO:0006633">
    <property type="term" value="P:fatty acid biosynthetic process"/>
    <property type="evidence" value="ECO:0007669"/>
    <property type="project" value="InterPro"/>
</dbReference>
<evidence type="ECO:0000313" key="5">
    <source>
        <dbReference type="EMBL" id="CRF33305.1"/>
    </source>
</evidence>
<proteinExistence type="inferred from homology"/>
<dbReference type="SMART" id="SM00825">
    <property type="entry name" value="PKS_KS"/>
    <property type="match status" value="1"/>
</dbReference>
<dbReference type="Pfam" id="PF00109">
    <property type="entry name" value="ketoacyl-synt"/>
    <property type="match status" value="1"/>
</dbReference>
<dbReference type="GO" id="GO:0004315">
    <property type="term" value="F:3-oxoacyl-[acyl-carrier-protein] synthase activity"/>
    <property type="evidence" value="ECO:0007669"/>
    <property type="project" value="InterPro"/>
</dbReference>
<dbReference type="RefSeq" id="WP_048594518.1">
    <property type="nucleotide sequence ID" value="NZ_CVLB01000001.1"/>
</dbReference>
<dbReference type="EMBL" id="CVLB01000001">
    <property type="protein sequence ID" value="CRF33305.1"/>
    <property type="molecule type" value="Genomic_DNA"/>
</dbReference>
<dbReference type="SUPFAM" id="SSF53901">
    <property type="entry name" value="Thiolase-like"/>
    <property type="match status" value="1"/>
</dbReference>
<dbReference type="PANTHER" id="PTHR11712:SF320">
    <property type="entry name" value="BETA-KETOACYL SYNTHASE"/>
    <property type="match status" value="1"/>
</dbReference>
<dbReference type="PROSITE" id="PS00606">
    <property type="entry name" value="KS3_1"/>
    <property type="match status" value="1"/>
</dbReference>
<dbReference type="OrthoDB" id="9808669at2"/>
<gene>
    <name evidence="5" type="ORF">BRSU_1363</name>
</gene>
<evidence type="ECO:0000256" key="1">
    <source>
        <dbReference type="ARBA" id="ARBA00008467"/>
    </source>
</evidence>
<dbReference type="Gene3D" id="3.40.47.10">
    <property type="match status" value="1"/>
</dbReference>
<sequence>MSNVLLDFGIINCLARNKEELYNKYFLNGEYGLKENNDYVKKFFLGKIDNDFFNFELDNPYNNKINKMALHAVNQLKPIIDEAKKIYGKNRISVIVGTCENGSDETKDYILKGSVIDEKKILIMQSLNICCDFLQKYFDVSGISFTISTACTSSANAIIAADELIRSGVIDAAIVGGADVVTDTVVYGFDSLEVVDYNKTNSFSKNRKGINLGEGAAFTVLAKDNLIDSKNALYLKGYNSNSDSHHMTSPDIDGTTTSKCINDALKHADMNINDIDYINLHGTGTSINDKMESTTLNIVNASDIYCSSSKTSFGHTIGAAAAMELGVCYITLSDINKEKILPPHLYDGEYDDTLAKINLVNGKVKSERLENCMSVSFGFGGSNTCLIVGK</sequence>
<comment type="similarity">
    <text evidence="1 3">Belongs to the thiolase-like superfamily. Beta-ketoacyl-ACP synthases family.</text>
</comment>
<dbReference type="InterPro" id="IPR000794">
    <property type="entry name" value="Beta-ketoacyl_synthase"/>
</dbReference>
<evidence type="ECO:0000313" key="6">
    <source>
        <dbReference type="Proteomes" id="UP000043763"/>
    </source>
</evidence>
<dbReference type="PANTHER" id="PTHR11712">
    <property type="entry name" value="POLYKETIDE SYNTHASE-RELATED"/>
    <property type="match status" value="1"/>
</dbReference>
<dbReference type="InterPro" id="IPR014031">
    <property type="entry name" value="Ketoacyl_synth_C"/>
</dbReference>
<dbReference type="Proteomes" id="UP000043763">
    <property type="component" value="Unassembled WGS sequence"/>
</dbReference>
<dbReference type="InterPro" id="IPR020841">
    <property type="entry name" value="PKS_Beta-ketoAc_synthase_dom"/>
</dbReference>
<feature type="domain" description="Ketosynthase family 3 (KS3)" evidence="4">
    <location>
        <begin position="1"/>
        <end position="390"/>
    </location>
</feature>
<dbReference type="Pfam" id="PF02801">
    <property type="entry name" value="Ketoacyl-synt_C"/>
    <property type="match status" value="1"/>
</dbReference>
<dbReference type="InterPro" id="IPR016039">
    <property type="entry name" value="Thiolase-like"/>
</dbReference>
<dbReference type="PROSITE" id="PS52004">
    <property type="entry name" value="KS3_2"/>
    <property type="match status" value="1"/>
</dbReference>
<accession>A0A0G4K6Q8</accession>
<reference evidence="6" key="1">
    <citation type="submission" date="2015-04" db="EMBL/GenBank/DDBJ databases">
        <authorList>
            <person name="Mushtaq Mamoona"/>
        </authorList>
    </citation>
    <scope>NUCLEOTIDE SEQUENCE [LARGE SCALE GENOMIC DNA]</scope>
    <source>
        <strain evidence="6">AN4859/03</strain>
    </source>
</reference>
<dbReference type="InterPro" id="IPR014030">
    <property type="entry name" value="Ketoacyl_synth_N"/>
</dbReference>
<protein>
    <submittedName>
        <fullName evidence="5">3-oxoacyl-ACP synthase</fullName>
    </submittedName>
</protein>
<keyword evidence="2 3" id="KW-0808">Transferase</keyword>
<dbReference type="AlphaFoldDB" id="A0A0G4K6Q8"/>
<keyword evidence="6" id="KW-1185">Reference proteome</keyword>
<evidence type="ECO:0000256" key="3">
    <source>
        <dbReference type="RuleBase" id="RU003694"/>
    </source>
</evidence>
<dbReference type="GO" id="GO:0005829">
    <property type="term" value="C:cytosol"/>
    <property type="evidence" value="ECO:0007669"/>
    <property type="project" value="TreeGrafter"/>
</dbReference>
<name>A0A0G4K6Q8_9SPIR</name>
<evidence type="ECO:0000256" key="2">
    <source>
        <dbReference type="ARBA" id="ARBA00022679"/>
    </source>
</evidence>
<evidence type="ECO:0000259" key="4">
    <source>
        <dbReference type="PROSITE" id="PS52004"/>
    </source>
</evidence>